<evidence type="ECO:0000256" key="4">
    <source>
        <dbReference type="ARBA" id="ARBA00022741"/>
    </source>
</evidence>
<dbReference type="GO" id="GO:0005829">
    <property type="term" value="C:cytosol"/>
    <property type="evidence" value="ECO:0007669"/>
    <property type="project" value="TreeGrafter"/>
</dbReference>
<dbReference type="GO" id="GO:0002161">
    <property type="term" value="F:aminoacyl-tRNA deacylase activity"/>
    <property type="evidence" value="ECO:0007669"/>
    <property type="project" value="InterPro"/>
</dbReference>
<dbReference type="GO" id="GO:0006429">
    <property type="term" value="P:leucyl-tRNA aminoacylation"/>
    <property type="evidence" value="ECO:0007669"/>
    <property type="project" value="UniProtKB-UniRule"/>
</dbReference>
<evidence type="ECO:0000259" key="11">
    <source>
        <dbReference type="Pfam" id="PF00133"/>
    </source>
</evidence>
<keyword evidence="7 9" id="KW-0030">Aminoacyl-tRNA synthetase</keyword>
<gene>
    <name evidence="9" type="primary">leuS</name>
    <name evidence="16" type="ORF">DLM65_02785</name>
    <name evidence="15" type="ORF">JF886_13000</name>
</gene>
<keyword evidence="4 9" id="KW-0547">Nucleotide-binding</keyword>
<dbReference type="InterPro" id="IPR001412">
    <property type="entry name" value="aa-tRNA-synth_I_CS"/>
</dbReference>
<keyword evidence="3 9" id="KW-0436">Ligase</keyword>
<dbReference type="SUPFAM" id="SSF52374">
    <property type="entry name" value="Nucleotidylyl transferase"/>
    <property type="match status" value="1"/>
</dbReference>
<dbReference type="InterPro" id="IPR015413">
    <property type="entry name" value="Methionyl/Leucyl_tRNA_Synth"/>
</dbReference>
<dbReference type="Gene3D" id="3.10.20.590">
    <property type="match status" value="1"/>
</dbReference>
<dbReference type="NCBIfam" id="TIGR00396">
    <property type="entry name" value="leuS_bact"/>
    <property type="match status" value="1"/>
</dbReference>
<dbReference type="InterPro" id="IPR013155">
    <property type="entry name" value="M/V/L/I-tRNA-synth_anticd-bd"/>
</dbReference>
<evidence type="ECO:0000256" key="9">
    <source>
        <dbReference type="HAMAP-Rule" id="MF_00049"/>
    </source>
</evidence>
<dbReference type="GO" id="GO:0004823">
    <property type="term" value="F:leucine-tRNA ligase activity"/>
    <property type="evidence" value="ECO:0007669"/>
    <property type="project" value="UniProtKB-UniRule"/>
</dbReference>
<dbReference type="InterPro" id="IPR009080">
    <property type="entry name" value="tRNAsynth_Ia_anticodon-bd"/>
</dbReference>
<evidence type="ECO:0000313" key="18">
    <source>
        <dbReference type="Proteomes" id="UP000606991"/>
    </source>
</evidence>
<feature type="binding site" evidence="9">
    <location>
        <position position="591"/>
    </location>
    <ligand>
        <name>ATP</name>
        <dbReference type="ChEBI" id="CHEBI:30616"/>
    </ligand>
</feature>
<dbReference type="EC" id="6.1.1.4" evidence="9"/>
<dbReference type="GO" id="GO:0005524">
    <property type="term" value="F:ATP binding"/>
    <property type="evidence" value="ECO:0007669"/>
    <property type="project" value="UniProtKB-UniRule"/>
</dbReference>
<evidence type="ECO:0000259" key="13">
    <source>
        <dbReference type="Pfam" id="PF09334"/>
    </source>
</evidence>
<feature type="short sequence motif" description="'KMSKS' region" evidence="9">
    <location>
        <begin position="588"/>
        <end position="592"/>
    </location>
</feature>
<keyword evidence="6 9" id="KW-0648">Protein biosynthesis</keyword>
<sequence>MTDTTSVPSTTASRALDVYEPSVVEAKWRRIWDERGDYRTDLNSSDRPFFNLSMFPYPSAEGLHVGHMVPYSGCDIYGRWRRLHGDNVFEPMGFDAFGIHSENYALKIGEHPAVVMRRAVANFRDNQLKMIGAMFDWDHQVNTADPSYYRWTQWIFLQLFKAGLVEWRDGAVLWCPSCLTVLANEQVEQGRCERCGSVVETRWLRQWWLKITNYAQELLDALDTLDWSESTKLMQRNWIGRREGARIVFDLEGCERKDVAVFTTRPDTLYGATFVVIAADHPQLEEFVPAERRGELNAWRNRLPGPEAEPDFSIGIDLGSSAIHPLTGDRLAVWAAPYVLYDYGTGAIMAVPAHDERDHAFATAHSLPVTEVIVPAQPVDGTYTGQGTMANSGDLDGLPSEEARRRIVERLENTHRGEATITYRLRDWLISRQRYWGPPIPIIHCTKDGQVPVPDEDLPVLLPEVTDFRPTGTGVSPLATVEDWVNVTCPKCGGPARRETDVSDTFLDSSWYHLRYPSTDFDDVAFDPERTRRWLPVDMYIGGNEHAVRHLLYARFVMRALHGIGLVDEPEPYTSFRAHGMIVKDGFKMSKSRGNVVNPDEYIDRYGADTFRLYLMFLGPYTAGGDFRDEGITGITRFLHRVWRATQNATADVDDEQRERRRHRLIGGVDEDIAGLHFNTAIAQLMEFARELDHEATEGRGRRVDAQTLLLCLAPFAPHITEELWQRTGHDGSVHTRGGWPEHDPALAARAEVEVAVQVNGKLRGTLTVPAGTSQDELRQRALELPRVAELLGGVEPRKVVVVVDRVVNLVV</sequence>
<dbReference type="InterPro" id="IPR002302">
    <property type="entry name" value="Leu-tRNA-ligase"/>
</dbReference>
<evidence type="ECO:0000256" key="1">
    <source>
        <dbReference type="ARBA" id="ARBA00005594"/>
    </source>
</evidence>
<dbReference type="SUPFAM" id="SSF47323">
    <property type="entry name" value="Anticodon-binding domain of a subclass of class I aminoacyl-tRNA synthetases"/>
    <property type="match status" value="1"/>
</dbReference>
<dbReference type="InterPro" id="IPR002300">
    <property type="entry name" value="aa-tRNA-synth_Ia"/>
</dbReference>
<evidence type="ECO:0000256" key="3">
    <source>
        <dbReference type="ARBA" id="ARBA00022598"/>
    </source>
</evidence>
<dbReference type="PANTHER" id="PTHR43740">
    <property type="entry name" value="LEUCYL-TRNA SYNTHETASE"/>
    <property type="match status" value="1"/>
</dbReference>
<dbReference type="Proteomes" id="UP000606991">
    <property type="component" value="Unassembled WGS sequence"/>
</dbReference>
<dbReference type="Proteomes" id="UP000248724">
    <property type="component" value="Unassembled WGS sequence"/>
</dbReference>
<evidence type="ECO:0000256" key="6">
    <source>
        <dbReference type="ARBA" id="ARBA00022917"/>
    </source>
</evidence>
<dbReference type="Gene3D" id="3.40.50.620">
    <property type="entry name" value="HUPs"/>
    <property type="match status" value="2"/>
</dbReference>
<dbReference type="PRINTS" id="PR00985">
    <property type="entry name" value="TRNASYNTHLEU"/>
</dbReference>
<dbReference type="Pfam" id="PF13603">
    <property type="entry name" value="tRNA-synt_1_2"/>
    <property type="match status" value="1"/>
</dbReference>
<name>A0A2W6AYL2_9BACT</name>
<evidence type="ECO:0000313" key="15">
    <source>
        <dbReference type="EMBL" id="MBJ7595751.1"/>
    </source>
</evidence>
<dbReference type="EMBL" id="JAEKNS010000131">
    <property type="protein sequence ID" value="MBJ7595751.1"/>
    <property type="molecule type" value="Genomic_DNA"/>
</dbReference>
<evidence type="ECO:0000256" key="2">
    <source>
        <dbReference type="ARBA" id="ARBA00022490"/>
    </source>
</evidence>
<dbReference type="Pfam" id="PF09334">
    <property type="entry name" value="tRNA-synt_1g"/>
    <property type="match status" value="1"/>
</dbReference>
<reference evidence="15 18" key="3">
    <citation type="submission" date="2020-10" db="EMBL/GenBank/DDBJ databases">
        <title>Ca. Dormibacterota MAGs.</title>
        <authorList>
            <person name="Montgomery K."/>
        </authorList>
    </citation>
    <scope>NUCLEOTIDE SEQUENCE [LARGE SCALE GENOMIC DNA]</scope>
    <source>
        <strain evidence="15">SC8812_S17_18</strain>
    </source>
</reference>
<accession>A0A934JU50</accession>
<comment type="subcellular location">
    <subcellularLocation>
        <location evidence="9">Cytoplasm</location>
    </subcellularLocation>
</comment>
<comment type="similarity">
    <text evidence="1 9 10">Belongs to the class-I aminoacyl-tRNA synthetase family.</text>
</comment>
<dbReference type="RefSeq" id="WP_337313144.1">
    <property type="nucleotide sequence ID" value="NZ_JAEKNS010000131.1"/>
</dbReference>
<dbReference type="SUPFAM" id="SSF50677">
    <property type="entry name" value="ValRS/IleRS/LeuRS editing domain"/>
    <property type="match status" value="1"/>
</dbReference>
<dbReference type="CDD" id="cd07958">
    <property type="entry name" value="Anticodon_Ia_Leu_BEm"/>
    <property type="match status" value="1"/>
</dbReference>
<dbReference type="FunFam" id="1.10.730.10:FF:000002">
    <property type="entry name" value="Leucine--tRNA ligase"/>
    <property type="match status" value="1"/>
</dbReference>
<evidence type="ECO:0000259" key="14">
    <source>
        <dbReference type="Pfam" id="PF13603"/>
    </source>
</evidence>
<comment type="caution">
    <text evidence="16">The sequence shown here is derived from an EMBL/GenBank/DDBJ whole genome shotgun (WGS) entry which is preliminary data.</text>
</comment>
<dbReference type="CDD" id="cd00812">
    <property type="entry name" value="LeuRS_core"/>
    <property type="match status" value="1"/>
</dbReference>
<dbReference type="EMBL" id="QHBU01000046">
    <property type="protein sequence ID" value="PZR83091.1"/>
    <property type="molecule type" value="Genomic_DNA"/>
</dbReference>
<dbReference type="PROSITE" id="PS00178">
    <property type="entry name" value="AA_TRNA_LIGASE_I"/>
    <property type="match status" value="1"/>
</dbReference>
<evidence type="ECO:0000256" key="8">
    <source>
        <dbReference type="ARBA" id="ARBA00047469"/>
    </source>
</evidence>
<comment type="caution">
    <text evidence="9">Lacks conserved residue(s) required for the propagation of feature annotation.</text>
</comment>
<evidence type="ECO:0000256" key="5">
    <source>
        <dbReference type="ARBA" id="ARBA00022840"/>
    </source>
</evidence>
<proteinExistence type="inferred from homology"/>
<dbReference type="FunFam" id="3.40.50.620:FF:000056">
    <property type="entry name" value="Leucine--tRNA ligase"/>
    <property type="match status" value="1"/>
</dbReference>
<organism evidence="16 17">
    <name type="scientific">Candidatus Aeolococcus gillhamiae</name>
    <dbReference type="NCBI Taxonomy" id="3127015"/>
    <lineage>
        <taxon>Bacteria</taxon>
        <taxon>Bacillati</taxon>
        <taxon>Candidatus Dormiibacterota</taxon>
        <taxon>Candidatus Dormibacteria</taxon>
        <taxon>Candidatus Aeolococcales</taxon>
        <taxon>Candidatus Aeolococcaceae</taxon>
        <taxon>Candidatus Aeolococcus</taxon>
    </lineage>
</organism>
<evidence type="ECO:0000313" key="16">
    <source>
        <dbReference type="EMBL" id="PZR83091.1"/>
    </source>
</evidence>
<accession>A0A2W6AYL2</accession>
<dbReference type="AlphaFoldDB" id="A0A2W6AYL2"/>
<dbReference type="Pfam" id="PF08264">
    <property type="entry name" value="Anticodon_1"/>
    <property type="match status" value="1"/>
</dbReference>
<dbReference type="HAMAP" id="MF_00049_B">
    <property type="entry name" value="Leu_tRNA_synth_B"/>
    <property type="match status" value="1"/>
</dbReference>
<feature type="domain" description="Aminoacyl-tRNA synthetase class Ia" evidence="11">
    <location>
        <begin position="425"/>
        <end position="621"/>
    </location>
</feature>
<dbReference type="InterPro" id="IPR025709">
    <property type="entry name" value="Leu_tRNA-synth_edit"/>
</dbReference>
<comment type="catalytic activity">
    <reaction evidence="8 9">
        <text>tRNA(Leu) + L-leucine + ATP = L-leucyl-tRNA(Leu) + AMP + diphosphate</text>
        <dbReference type="Rhea" id="RHEA:11688"/>
        <dbReference type="Rhea" id="RHEA-COMP:9613"/>
        <dbReference type="Rhea" id="RHEA-COMP:9622"/>
        <dbReference type="ChEBI" id="CHEBI:30616"/>
        <dbReference type="ChEBI" id="CHEBI:33019"/>
        <dbReference type="ChEBI" id="CHEBI:57427"/>
        <dbReference type="ChEBI" id="CHEBI:78442"/>
        <dbReference type="ChEBI" id="CHEBI:78494"/>
        <dbReference type="ChEBI" id="CHEBI:456215"/>
        <dbReference type="EC" id="6.1.1.4"/>
    </reaction>
</comment>
<feature type="domain" description="Methionyl/Leucyl tRNA synthetase" evidence="13">
    <location>
        <begin position="55"/>
        <end position="197"/>
    </location>
</feature>
<protein>
    <recommendedName>
        <fullName evidence="9">Leucine--tRNA ligase</fullName>
        <ecNumber evidence="9">6.1.1.4</ecNumber>
    </recommendedName>
    <alternativeName>
        <fullName evidence="9">Leucyl-tRNA synthetase</fullName>
        <shortName evidence="9">LeuRS</shortName>
    </alternativeName>
</protein>
<dbReference type="InterPro" id="IPR009008">
    <property type="entry name" value="Val/Leu/Ile-tRNA-synth_edit"/>
</dbReference>
<reference evidence="16" key="2">
    <citation type="submission" date="2018-05" db="EMBL/GenBank/DDBJ databases">
        <authorList>
            <person name="Ferrari B."/>
        </authorList>
    </citation>
    <scope>NUCLEOTIDE SEQUENCE</scope>
    <source>
        <strain evidence="16">RRmetagenome_bin12</strain>
    </source>
</reference>
<feature type="domain" description="Methionyl/Valyl/Leucyl/Isoleucyl-tRNA synthetase anticodon-binding" evidence="12">
    <location>
        <begin position="660"/>
        <end position="774"/>
    </location>
</feature>
<evidence type="ECO:0000256" key="10">
    <source>
        <dbReference type="RuleBase" id="RU363035"/>
    </source>
</evidence>
<keyword evidence="5 9" id="KW-0067">ATP-binding</keyword>
<keyword evidence="2 9" id="KW-0963">Cytoplasm</keyword>
<dbReference type="Pfam" id="PF00133">
    <property type="entry name" value="tRNA-synt_1"/>
    <property type="match status" value="1"/>
</dbReference>
<reference evidence="16 17" key="1">
    <citation type="journal article" date="2017" name="Nature">
        <title>Atmospheric trace gases support primary production in Antarctic desert surface soil.</title>
        <authorList>
            <person name="Ji M."/>
            <person name="Greening C."/>
            <person name="Vanwonterghem I."/>
            <person name="Carere C.R."/>
            <person name="Bay S.K."/>
            <person name="Steen J.A."/>
            <person name="Montgomery K."/>
            <person name="Lines T."/>
            <person name="Beardall J."/>
            <person name="van Dorst J."/>
            <person name="Snape I."/>
            <person name="Stott M.B."/>
            <person name="Hugenholtz P."/>
            <person name="Ferrari B.C."/>
        </authorList>
    </citation>
    <scope>NUCLEOTIDE SEQUENCE [LARGE SCALE GENOMIC DNA]</scope>
    <source>
        <strain evidence="16">RRmetagenome_bin12</strain>
    </source>
</reference>
<dbReference type="InterPro" id="IPR014729">
    <property type="entry name" value="Rossmann-like_a/b/a_fold"/>
</dbReference>
<evidence type="ECO:0000256" key="7">
    <source>
        <dbReference type="ARBA" id="ARBA00023146"/>
    </source>
</evidence>
<dbReference type="PANTHER" id="PTHR43740:SF2">
    <property type="entry name" value="LEUCINE--TRNA LIGASE, MITOCHONDRIAL"/>
    <property type="match status" value="1"/>
</dbReference>
<evidence type="ECO:0000259" key="12">
    <source>
        <dbReference type="Pfam" id="PF08264"/>
    </source>
</evidence>
<dbReference type="Gene3D" id="1.10.730.10">
    <property type="entry name" value="Isoleucyl-tRNA Synthetase, Domain 1"/>
    <property type="match status" value="1"/>
</dbReference>
<feature type="domain" description="Leucyl-tRNA synthetase editing" evidence="14">
    <location>
        <begin position="236"/>
        <end position="412"/>
    </location>
</feature>
<evidence type="ECO:0000313" key="17">
    <source>
        <dbReference type="Proteomes" id="UP000248724"/>
    </source>
</evidence>